<keyword evidence="10" id="KW-1185">Reference proteome</keyword>
<dbReference type="InterPro" id="IPR001300">
    <property type="entry name" value="Peptidase_C2_calpain_cat"/>
</dbReference>
<dbReference type="PANTHER" id="PTHR10183">
    <property type="entry name" value="CALPAIN"/>
    <property type="match status" value="1"/>
</dbReference>
<dbReference type="HOGENOM" id="CLU_006072_2_0_1"/>
<dbReference type="SUPFAM" id="SSF54001">
    <property type="entry name" value="Cysteine proteinases"/>
    <property type="match status" value="1"/>
</dbReference>
<accession>A0A067ST29</accession>
<organism evidence="9 10">
    <name type="scientific">Galerina marginata (strain CBS 339.88)</name>
    <dbReference type="NCBI Taxonomy" id="685588"/>
    <lineage>
        <taxon>Eukaryota</taxon>
        <taxon>Fungi</taxon>
        <taxon>Dikarya</taxon>
        <taxon>Basidiomycota</taxon>
        <taxon>Agaricomycotina</taxon>
        <taxon>Agaricomycetes</taxon>
        <taxon>Agaricomycetidae</taxon>
        <taxon>Agaricales</taxon>
        <taxon>Agaricineae</taxon>
        <taxon>Strophariaceae</taxon>
        <taxon>Galerina</taxon>
    </lineage>
</organism>
<feature type="domain" description="Calpain catalytic" evidence="8">
    <location>
        <begin position="119"/>
        <end position="412"/>
    </location>
</feature>
<dbReference type="GO" id="GO:0006508">
    <property type="term" value="P:proteolysis"/>
    <property type="evidence" value="ECO:0007669"/>
    <property type="project" value="UniProtKB-KW"/>
</dbReference>
<evidence type="ECO:0000313" key="10">
    <source>
        <dbReference type="Proteomes" id="UP000027222"/>
    </source>
</evidence>
<dbReference type="Pfam" id="PF00648">
    <property type="entry name" value="Peptidase_C2"/>
    <property type="match status" value="1"/>
</dbReference>
<dbReference type="PANTHER" id="PTHR10183:SF379">
    <property type="entry name" value="CALPAIN-5"/>
    <property type="match status" value="1"/>
</dbReference>
<keyword evidence="2 6" id="KW-0645">Protease</keyword>
<evidence type="ECO:0000256" key="5">
    <source>
        <dbReference type="PIRSR" id="PIRSR622684-1"/>
    </source>
</evidence>
<dbReference type="EMBL" id="KL142395">
    <property type="protein sequence ID" value="KDR70849.1"/>
    <property type="molecule type" value="Genomic_DNA"/>
</dbReference>
<dbReference type="Gene3D" id="3.90.70.10">
    <property type="entry name" value="Cysteine proteinases"/>
    <property type="match status" value="1"/>
</dbReference>
<feature type="active site" evidence="5 6">
    <location>
        <position position="147"/>
    </location>
</feature>
<keyword evidence="3 6" id="KW-0378">Hydrolase</keyword>
<dbReference type="CDD" id="cd00044">
    <property type="entry name" value="CysPc"/>
    <property type="match status" value="1"/>
</dbReference>
<gene>
    <name evidence="9" type="ORF">GALMADRAFT_254463</name>
</gene>
<feature type="active site" evidence="5 6">
    <location>
        <position position="353"/>
    </location>
</feature>
<evidence type="ECO:0000256" key="1">
    <source>
        <dbReference type="ARBA" id="ARBA00007623"/>
    </source>
</evidence>
<evidence type="ECO:0000256" key="6">
    <source>
        <dbReference type="PROSITE-ProRule" id="PRU00239"/>
    </source>
</evidence>
<name>A0A067ST29_GALM3</name>
<feature type="region of interest" description="Disordered" evidence="7">
    <location>
        <begin position="582"/>
        <end position="606"/>
    </location>
</feature>
<feature type="active site" evidence="5 6">
    <location>
        <position position="333"/>
    </location>
</feature>
<comment type="similarity">
    <text evidence="1">Belongs to the peptidase C2 family.</text>
</comment>
<feature type="compositionally biased region" description="Low complexity" evidence="7">
    <location>
        <begin position="9"/>
        <end position="18"/>
    </location>
</feature>
<evidence type="ECO:0000256" key="7">
    <source>
        <dbReference type="SAM" id="MobiDB-lite"/>
    </source>
</evidence>
<dbReference type="Proteomes" id="UP000027222">
    <property type="component" value="Unassembled WGS sequence"/>
</dbReference>
<evidence type="ECO:0000256" key="4">
    <source>
        <dbReference type="ARBA" id="ARBA00022807"/>
    </source>
</evidence>
<keyword evidence="4 6" id="KW-0788">Thiol protease</keyword>
<proteinExistence type="inferred from homology"/>
<dbReference type="AlphaFoldDB" id="A0A067ST29"/>
<feature type="region of interest" description="Disordered" evidence="7">
    <location>
        <begin position="1"/>
        <end position="34"/>
    </location>
</feature>
<dbReference type="InterPro" id="IPR022684">
    <property type="entry name" value="Calpain_cysteine_protease"/>
</dbReference>
<evidence type="ECO:0000256" key="2">
    <source>
        <dbReference type="ARBA" id="ARBA00022670"/>
    </source>
</evidence>
<dbReference type="InterPro" id="IPR038765">
    <property type="entry name" value="Papain-like_cys_pep_sf"/>
</dbReference>
<feature type="compositionally biased region" description="Basic and acidic residues" evidence="7">
    <location>
        <begin position="582"/>
        <end position="599"/>
    </location>
</feature>
<feature type="region of interest" description="Disordered" evidence="7">
    <location>
        <begin position="619"/>
        <end position="662"/>
    </location>
</feature>
<dbReference type="GO" id="GO:0004198">
    <property type="term" value="F:calcium-dependent cysteine-type endopeptidase activity"/>
    <property type="evidence" value="ECO:0007669"/>
    <property type="project" value="InterPro"/>
</dbReference>
<feature type="compositionally biased region" description="Acidic residues" evidence="7">
    <location>
        <begin position="639"/>
        <end position="662"/>
    </location>
</feature>
<protein>
    <recommendedName>
        <fullName evidence="8">Calpain catalytic domain-containing protein</fullName>
    </recommendedName>
</protein>
<evidence type="ECO:0000256" key="3">
    <source>
        <dbReference type="ARBA" id="ARBA00022801"/>
    </source>
</evidence>
<dbReference type="SMART" id="SM00230">
    <property type="entry name" value="CysPc"/>
    <property type="match status" value="1"/>
</dbReference>
<dbReference type="STRING" id="685588.A0A067ST29"/>
<sequence length="718" mass="81058">MPKKKNVAKVEANAKQVATPKQVDTEKAKQATKQAAKQIAKQTAKQVPKPAPKQEVGLLVTKELQKAIDDCRNQVERIAKECRANNRKFRDIEFDLDNDKGRCLYGLFDQDLSPSDVHRVTQLFEKPQFFVDGASANDIVQGALDDCWFLSALATASTAPGLVEKFCVARDEVVGVYGFIFFRDHAWVPVVIDDMVFTNFPKYEDLRREEQQLYHYDKDVYNKSARKGGKSFYFASSGTAGETWVPLIEKAYAKLHGNYSHLQGGHECDAIADMTGGVSTVLQTKDLLNPGRFWHEELSRANKDRLFGCSFGSLDATRSGAESLRVQGLIGDHAYSVLRAVECNGKKFVVLRNPWGQSEWTGRWSDGSKEWTYEWLELLPQIGHQFGDDGQFIMEYSDWLECFERIDRTILFDSSWKLSSQWLRVKAKPLPAAWSYSDVSFKFTLPNASKTVVVLSQMDRRYYRDLAGKATWSMDFALVKEGEKEPIVEVAHSEIYTSNVNAEVELEAGTYLVYVRLNRRLGKNKDMQKVSEYKLRMVARIMTERAKSQSIALNFNADIQAKYLPVTLDELLEEDAALYEAEKNPKEKDASTKPQREVTEDGTVIITTKTATQTSVETILYNSKNGPPSEGSYRPSLAGDEDEDDEDDDDYENGEVYGDGDSDDGLAAIMRMMNAAMISQMSKIKLDLDDPNSVHVGLRVYTHKDVPVEIESRLLGED</sequence>
<dbReference type="PRINTS" id="PR00704">
    <property type="entry name" value="CALPAIN"/>
</dbReference>
<evidence type="ECO:0000313" key="9">
    <source>
        <dbReference type="EMBL" id="KDR70849.1"/>
    </source>
</evidence>
<reference evidence="10" key="1">
    <citation type="journal article" date="2014" name="Proc. Natl. Acad. Sci. U.S.A.">
        <title>Extensive sampling of basidiomycete genomes demonstrates inadequacy of the white-rot/brown-rot paradigm for wood decay fungi.</title>
        <authorList>
            <person name="Riley R."/>
            <person name="Salamov A.A."/>
            <person name="Brown D.W."/>
            <person name="Nagy L.G."/>
            <person name="Floudas D."/>
            <person name="Held B.W."/>
            <person name="Levasseur A."/>
            <person name="Lombard V."/>
            <person name="Morin E."/>
            <person name="Otillar R."/>
            <person name="Lindquist E.A."/>
            <person name="Sun H."/>
            <person name="LaButti K.M."/>
            <person name="Schmutz J."/>
            <person name="Jabbour D."/>
            <person name="Luo H."/>
            <person name="Baker S.E."/>
            <person name="Pisabarro A.G."/>
            <person name="Walton J.D."/>
            <person name="Blanchette R.A."/>
            <person name="Henrissat B."/>
            <person name="Martin F."/>
            <person name="Cullen D."/>
            <person name="Hibbett D.S."/>
            <person name="Grigoriev I.V."/>
        </authorList>
    </citation>
    <scope>NUCLEOTIDE SEQUENCE [LARGE SCALE GENOMIC DNA]</scope>
    <source>
        <strain evidence="10">CBS 339.88</strain>
    </source>
</reference>
<evidence type="ECO:0000259" key="8">
    <source>
        <dbReference type="PROSITE" id="PS50203"/>
    </source>
</evidence>
<dbReference type="PROSITE" id="PS50203">
    <property type="entry name" value="CALPAIN_CAT"/>
    <property type="match status" value="1"/>
</dbReference>
<dbReference type="OrthoDB" id="424753at2759"/>